<dbReference type="InterPro" id="IPR058792">
    <property type="entry name" value="Beta-barrel_RND_2"/>
</dbReference>
<evidence type="ECO:0000259" key="5">
    <source>
        <dbReference type="Pfam" id="PF25973"/>
    </source>
</evidence>
<dbReference type="Gene3D" id="2.40.50.100">
    <property type="match status" value="1"/>
</dbReference>
<dbReference type="PANTHER" id="PTHR30097">
    <property type="entry name" value="CATION EFFLUX SYSTEM PROTEIN CUSB"/>
    <property type="match status" value="1"/>
</dbReference>
<gene>
    <name evidence="6" type="ORF">GCM10023149_14500</name>
</gene>
<reference evidence="7" key="1">
    <citation type="journal article" date="2019" name="Int. J. Syst. Evol. Microbiol.">
        <title>The Global Catalogue of Microorganisms (GCM) 10K type strain sequencing project: providing services to taxonomists for standard genome sequencing and annotation.</title>
        <authorList>
            <consortium name="The Broad Institute Genomics Platform"/>
            <consortium name="The Broad Institute Genome Sequencing Center for Infectious Disease"/>
            <person name="Wu L."/>
            <person name="Ma J."/>
        </authorList>
    </citation>
    <scope>NUCLEOTIDE SEQUENCE [LARGE SCALE GENOMIC DNA]</scope>
    <source>
        <strain evidence="7">JCM 17705</strain>
    </source>
</reference>
<dbReference type="InterPro" id="IPR051909">
    <property type="entry name" value="MFP_Cation_Efflux"/>
</dbReference>
<dbReference type="InterPro" id="IPR058647">
    <property type="entry name" value="BSH_CzcB-like"/>
</dbReference>
<dbReference type="RefSeq" id="WP_345210355.1">
    <property type="nucleotide sequence ID" value="NZ_BAABFT010000003.1"/>
</dbReference>
<name>A0ABP8G4H7_9SPHI</name>
<dbReference type="EMBL" id="BAABFT010000003">
    <property type="protein sequence ID" value="GAA4317114.1"/>
    <property type="molecule type" value="Genomic_DNA"/>
</dbReference>
<evidence type="ECO:0000256" key="1">
    <source>
        <dbReference type="ARBA" id="ARBA00009477"/>
    </source>
</evidence>
<keyword evidence="7" id="KW-1185">Reference proteome</keyword>
<proteinExistence type="inferred from homology"/>
<protein>
    <submittedName>
        <fullName evidence="6">Efflux RND transporter periplasmic adaptor subunit</fullName>
    </submittedName>
</protein>
<evidence type="ECO:0000259" key="4">
    <source>
        <dbReference type="Pfam" id="PF25954"/>
    </source>
</evidence>
<comment type="similarity">
    <text evidence="1">Belongs to the membrane fusion protein (MFP) (TC 8.A.1) family.</text>
</comment>
<dbReference type="Gene3D" id="2.40.420.20">
    <property type="match status" value="1"/>
</dbReference>
<dbReference type="NCBIfam" id="TIGR01730">
    <property type="entry name" value="RND_mfp"/>
    <property type="match status" value="1"/>
</dbReference>
<dbReference type="SUPFAM" id="SSF111369">
    <property type="entry name" value="HlyD-like secretion proteins"/>
    <property type="match status" value="1"/>
</dbReference>
<dbReference type="Pfam" id="PF25973">
    <property type="entry name" value="BSH_CzcB"/>
    <property type="match status" value="1"/>
</dbReference>
<comment type="caution">
    <text evidence="6">The sequence shown here is derived from an EMBL/GenBank/DDBJ whole genome shotgun (WGS) entry which is preliminary data.</text>
</comment>
<dbReference type="PANTHER" id="PTHR30097:SF4">
    <property type="entry name" value="SLR6042 PROTEIN"/>
    <property type="match status" value="1"/>
</dbReference>
<feature type="domain" description="CusB-like beta-barrel" evidence="4">
    <location>
        <begin position="234"/>
        <end position="307"/>
    </location>
</feature>
<evidence type="ECO:0000256" key="3">
    <source>
        <dbReference type="SAM" id="SignalP"/>
    </source>
</evidence>
<dbReference type="Gene3D" id="2.40.30.170">
    <property type="match status" value="1"/>
</dbReference>
<organism evidence="6 7">
    <name type="scientific">Mucilaginibacter gynuensis</name>
    <dbReference type="NCBI Taxonomy" id="1302236"/>
    <lineage>
        <taxon>Bacteria</taxon>
        <taxon>Pseudomonadati</taxon>
        <taxon>Bacteroidota</taxon>
        <taxon>Sphingobacteriia</taxon>
        <taxon>Sphingobacteriales</taxon>
        <taxon>Sphingobacteriaceae</taxon>
        <taxon>Mucilaginibacter</taxon>
    </lineage>
</organism>
<evidence type="ECO:0000313" key="7">
    <source>
        <dbReference type="Proteomes" id="UP001500582"/>
    </source>
</evidence>
<feature type="chain" id="PRO_5046728066" evidence="3">
    <location>
        <begin position="22"/>
        <end position="383"/>
    </location>
</feature>
<feature type="domain" description="CzcB-like barrel-sandwich hybrid" evidence="5">
    <location>
        <begin position="86"/>
        <end position="229"/>
    </location>
</feature>
<accession>A0ABP8G4H7</accession>
<dbReference type="Pfam" id="PF25954">
    <property type="entry name" value="Beta-barrel_RND_2"/>
    <property type="match status" value="1"/>
</dbReference>
<keyword evidence="3" id="KW-0732">Signal</keyword>
<feature type="signal peptide" evidence="3">
    <location>
        <begin position="1"/>
        <end position="21"/>
    </location>
</feature>
<dbReference type="InterPro" id="IPR006143">
    <property type="entry name" value="RND_pump_MFP"/>
</dbReference>
<evidence type="ECO:0000313" key="6">
    <source>
        <dbReference type="EMBL" id="GAA4317114.1"/>
    </source>
</evidence>
<dbReference type="Proteomes" id="UP001500582">
    <property type="component" value="Unassembled WGS sequence"/>
</dbReference>
<evidence type="ECO:0000256" key="2">
    <source>
        <dbReference type="ARBA" id="ARBA00022448"/>
    </source>
</evidence>
<keyword evidence="2" id="KW-0813">Transport</keyword>
<sequence length="383" mass="42118">MQYIKLKRIVFILLTAFTAACSSKPDKQPVADSAKVEKQTDPTVITLTAAQIKSAGIETGPAEMKNMHALIKVNGTVDVPPENVHTVSFPMSGYVKSNKLIPGMQVQKGMLLAVLEDQAFIQMQQDYLAAKARLEFNEADYNRQVELNKSQSNSQRVLQQSKADFETQKVMVRSLGEKLRLVGIKPEHLKESNLSRSVAIYAPLTGYVSKVNINPGKYISPADVLFELIDPSEVHIDLQVFENDAQYLKKGQTVLCSSNANPDKKYSAVLELITHNLDENKAIEVHCHLVNPTRDLLPGSFINAEIAVSNQQAAAVPDDALVTWQGKHYVFVATNNSTFSMKEVEPGNAVDGFTAIGTKLPGTSIVTKNAYTLLTMLKNKGEE</sequence>
<dbReference type="PROSITE" id="PS51257">
    <property type="entry name" value="PROKAR_LIPOPROTEIN"/>
    <property type="match status" value="1"/>
</dbReference>